<name>A0A811UXD5_CERCA</name>
<dbReference type="PANTHER" id="PTHR13817:SF151">
    <property type="entry name" value="TITIN"/>
    <property type="match status" value="1"/>
</dbReference>
<accession>A0A811UXD5</accession>
<keyword evidence="1" id="KW-0677">Repeat</keyword>
<keyword evidence="4" id="KW-1185">Reference proteome</keyword>
<dbReference type="InterPro" id="IPR007110">
    <property type="entry name" value="Ig-like_dom"/>
</dbReference>
<dbReference type="Pfam" id="PF07679">
    <property type="entry name" value="I-set"/>
    <property type="match status" value="1"/>
</dbReference>
<gene>
    <name evidence="3" type="ORF">CCAP1982_LOCUS10243</name>
</gene>
<proteinExistence type="predicted"/>
<dbReference type="EMBL" id="CAJHJT010000023">
    <property type="protein sequence ID" value="CAD7001753.1"/>
    <property type="molecule type" value="Genomic_DNA"/>
</dbReference>
<evidence type="ECO:0000313" key="3">
    <source>
        <dbReference type="EMBL" id="CAD7001753.1"/>
    </source>
</evidence>
<organism evidence="3 4">
    <name type="scientific">Ceratitis capitata</name>
    <name type="common">Mediterranean fruit fly</name>
    <name type="synonym">Tephritis capitata</name>
    <dbReference type="NCBI Taxonomy" id="7213"/>
    <lineage>
        <taxon>Eukaryota</taxon>
        <taxon>Metazoa</taxon>
        <taxon>Ecdysozoa</taxon>
        <taxon>Arthropoda</taxon>
        <taxon>Hexapoda</taxon>
        <taxon>Insecta</taxon>
        <taxon>Pterygota</taxon>
        <taxon>Neoptera</taxon>
        <taxon>Endopterygota</taxon>
        <taxon>Diptera</taxon>
        <taxon>Brachycera</taxon>
        <taxon>Muscomorpha</taxon>
        <taxon>Tephritoidea</taxon>
        <taxon>Tephritidae</taxon>
        <taxon>Ceratitis</taxon>
        <taxon>Ceratitis</taxon>
    </lineage>
</organism>
<comment type="caution">
    <text evidence="3">The sequence shown here is derived from an EMBL/GenBank/DDBJ whole genome shotgun (WGS) entry which is preliminary data.</text>
</comment>
<dbReference type="AlphaFoldDB" id="A0A811UXD5"/>
<dbReference type="GO" id="GO:0031430">
    <property type="term" value="C:M band"/>
    <property type="evidence" value="ECO:0007669"/>
    <property type="project" value="TreeGrafter"/>
</dbReference>
<reference evidence="3" key="1">
    <citation type="submission" date="2020-11" db="EMBL/GenBank/DDBJ databases">
        <authorList>
            <person name="Whitehead M."/>
        </authorList>
    </citation>
    <scope>NUCLEOTIDE SEQUENCE</scope>
    <source>
        <strain evidence="3">EGII</strain>
    </source>
</reference>
<dbReference type="Proteomes" id="UP000606786">
    <property type="component" value="Unassembled WGS sequence"/>
</dbReference>
<dbReference type="InterPro" id="IPR013783">
    <property type="entry name" value="Ig-like_fold"/>
</dbReference>
<dbReference type="InterPro" id="IPR036179">
    <property type="entry name" value="Ig-like_dom_sf"/>
</dbReference>
<dbReference type="InterPro" id="IPR013098">
    <property type="entry name" value="Ig_I-set"/>
</dbReference>
<evidence type="ECO:0000259" key="2">
    <source>
        <dbReference type="PROSITE" id="PS50835"/>
    </source>
</evidence>
<protein>
    <submittedName>
        <fullName evidence="3">(Mediterranean fruit fly) hypothetical protein</fullName>
    </submittedName>
</protein>
<dbReference type="PROSITE" id="PS50835">
    <property type="entry name" value="IG_LIKE"/>
    <property type="match status" value="1"/>
</dbReference>
<dbReference type="CDD" id="cd00096">
    <property type="entry name" value="Ig"/>
    <property type="match status" value="1"/>
</dbReference>
<sequence length="89" mass="9934">MKCKCKAKPEPTVRWYRGTQLISEGKKLKIKSTMIAEDTFELTLEIQDPGASDGGTYRCNVQNEYGESNANLNLNIEADPEPEGEGLRL</sequence>
<dbReference type="FunFam" id="2.60.40.10:FF:000097">
    <property type="entry name" value="Bent, isoform F"/>
    <property type="match status" value="1"/>
</dbReference>
<evidence type="ECO:0000256" key="1">
    <source>
        <dbReference type="ARBA" id="ARBA00022737"/>
    </source>
</evidence>
<dbReference type="PANTHER" id="PTHR13817">
    <property type="entry name" value="TITIN"/>
    <property type="match status" value="1"/>
</dbReference>
<evidence type="ECO:0000313" key="4">
    <source>
        <dbReference type="Proteomes" id="UP000606786"/>
    </source>
</evidence>
<dbReference type="SUPFAM" id="SSF48726">
    <property type="entry name" value="Immunoglobulin"/>
    <property type="match status" value="1"/>
</dbReference>
<dbReference type="InterPro" id="IPR050964">
    <property type="entry name" value="Striated_Muscle_Regulatory"/>
</dbReference>
<dbReference type="GO" id="GO:0045214">
    <property type="term" value="P:sarcomere organization"/>
    <property type="evidence" value="ECO:0007669"/>
    <property type="project" value="TreeGrafter"/>
</dbReference>
<dbReference type="Gene3D" id="2.60.40.10">
    <property type="entry name" value="Immunoglobulins"/>
    <property type="match status" value="1"/>
</dbReference>
<feature type="domain" description="Ig-like" evidence="2">
    <location>
        <begin position="1"/>
        <end position="75"/>
    </location>
</feature>